<accession>A0A920CVY3</accession>
<keyword evidence="3" id="KW-1185">Reference proteome</keyword>
<dbReference type="EMBL" id="BOSE01000001">
    <property type="protein sequence ID" value="GIP14645.1"/>
    <property type="molecule type" value="Genomic_DNA"/>
</dbReference>
<proteinExistence type="predicted"/>
<dbReference type="PANTHER" id="PTHR33608:SF7">
    <property type="entry name" value="DUF58 DOMAIN-CONTAINING PROTEIN"/>
    <property type="match status" value="1"/>
</dbReference>
<dbReference type="RefSeq" id="WP_213512857.1">
    <property type="nucleotide sequence ID" value="NZ_BOSE01000001.1"/>
</dbReference>
<evidence type="ECO:0000259" key="1">
    <source>
        <dbReference type="Pfam" id="PF01882"/>
    </source>
</evidence>
<evidence type="ECO:0000313" key="3">
    <source>
        <dbReference type="Proteomes" id="UP000683139"/>
    </source>
</evidence>
<evidence type="ECO:0000313" key="2">
    <source>
        <dbReference type="EMBL" id="GIP14645.1"/>
    </source>
</evidence>
<comment type="caution">
    <text evidence="2">The sequence shown here is derived from an EMBL/GenBank/DDBJ whole genome shotgun (WGS) entry which is preliminary data.</text>
</comment>
<dbReference type="InterPro" id="IPR036465">
    <property type="entry name" value="vWFA_dom_sf"/>
</dbReference>
<gene>
    <name evidence="2" type="ORF">J40TS1_02870</name>
</gene>
<protein>
    <recommendedName>
        <fullName evidence="1">DUF58 domain-containing protein</fullName>
    </recommendedName>
</protein>
<organism evidence="2 3">
    <name type="scientific">Paenibacillus montaniterrae</name>
    <dbReference type="NCBI Taxonomy" id="429341"/>
    <lineage>
        <taxon>Bacteria</taxon>
        <taxon>Bacillati</taxon>
        <taxon>Bacillota</taxon>
        <taxon>Bacilli</taxon>
        <taxon>Bacillales</taxon>
        <taxon>Paenibacillaceae</taxon>
        <taxon>Paenibacillus</taxon>
    </lineage>
</organism>
<dbReference type="InterPro" id="IPR002881">
    <property type="entry name" value="DUF58"/>
</dbReference>
<feature type="domain" description="DUF58" evidence="1">
    <location>
        <begin position="58"/>
        <end position="283"/>
    </location>
</feature>
<dbReference type="Proteomes" id="UP000683139">
    <property type="component" value="Unassembled WGS sequence"/>
</dbReference>
<reference evidence="2" key="1">
    <citation type="submission" date="2021-03" db="EMBL/GenBank/DDBJ databases">
        <title>Antimicrobial resistance genes in bacteria isolated from Japanese honey, and their potential for conferring macrolide and lincosamide resistance in the American foulbrood pathogen Paenibacillus larvae.</title>
        <authorList>
            <person name="Okamoto M."/>
            <person name="Kumagai M."/>
            <person name="Kanamori H."/>
            <person name="Takamatsu D."/>
        </authorList>
    </citation>
    <scope>NUCLEOTIDE SEQUENCE</scope>
    <source>
        <strain evidence="2">J40TS1</strain>
    </source>
</reference>
<name>A0A920CVY3_9BACL</name>
<dbReference type="PANTHER" id="PTHR33608">
    <property type="entry name" value="BLL2464 PROTEIN"/>
    <property type="match status" value="1"/>
</dbReference>
<dbReference type="AlphaFoldDB" id="A0A920CVY3"/>
<dbReference type="SUPFAM" id="SSF53300">
    <property type="entry name" value="vWA-like"/>
    <property type="match status" value="1"/>
</dbReference>
<dbReference type="Pfam" id="PF01882">
    <property type="entry name" value="DUF58"/>
    <property type="match status" value="1"/>
</dbReference>
<sequence>MAEHQSSNRLHDMKLLFPYDGWLAKLDGIVLNASSRVKGMLAGKRKSSSLGSSLEFADYRAYIAGDDIRRIDWNLYGRTSKAYIRQYWDEQERSFQLYVDSSQSMRGFGEDEQNKWLFAMRAAASIGYLALQSEDRMGLSLFNEREVFGQLPNLYGKQAKFTLLMRLAELIRTVQQQSHTANEQQAPLTDVTDALMPFSDGSKLPRRAGVTWIFSDGLYEQGFEQLLANLQARQQQVVFVHILHREELEPQLEGELRLVDIETTQAKEVAMSQSIMERYKQGVAMFIDQLRTACERRGITYYRMNCSEPLPDGFMKLLEQGEQLRYR</sequence>